<evidence type="ECO:0000256" key="1">
    <source>
        <dbReference type="SAM" id="Phobius"/>
    </source>
</evidence>
<sequence length="86" mass="8804">MKNPMISLYFTTRSAVANRIDSLRGRGDRGAGFVEYAAVIVLVAAIAAAIFATNIGQTIAGSLTTTVAQILGGGTPATPTNPNLPQ</sequence>
<name>A0A9W6UGM5_9ACTN</name>
<organism evidence="2 3">
    <name type="scientific">Nocardiopsis ansamitocini</name>
    <dbReference type="NCBI Taxonomy" id="1670832"/>
    <lineage>
        <taxon>Bacteria</taxon>
        <taxon>Bacillati</taxon>
        <taxon>Actinomycetota</taxon>
        <taxon>Actinomycetes</taxon>
        <taxon>Streptosporangiales</taxon>
        <taxon>Nocardiopsidaceae</taxon>
        <taxon>Nocardiopsis</taxon>
    </lineage>
</organism>
<keyword evidence="1" id="KW-1133">Transmembrane helix</keyword>
<protein>
    <recommendedName>
        <fullName evidence="4">Flp family type IVb pilin</fullName>
    </recommendedName>
</protein>
<feature type="transmembrane region" description="Helical" evidence="1">
    <location>
        <begin position="33"/>
        <end position="52"/>
    </location>
</feature>
<proteinExistence type="predicted"/>
<dbReference type="EMBL" id="BSQG01000003">
    <property type="protein sequence ID" value="GLU47761.1"/>
    <property type="molecule type" value="Genomic_DNA"/>
</dbReference>
<evidence type="ECO:0008006" key="4">
    <source>
        <dbReference type="Google" id="ProtNLM"/>
    </source>
</evidence>
<dbReference type="RefSeq" id="WP_285759004.1">
    <property type="nucleotide sequence ID" value="NZ_BSQG01000003.1"/>
</dbReference>
<gene>
    <name evidence="2" type="ORF">Nans01_21120</name>
</gene>
<keyword evidence="1" id="KW-0472">Membrane</keyword>
<accession>A0A9W6UGM5</accession>
<evidence type="ECO:0000313" key="3">
    <source>
        <dbReference type="Proteomes" id="UP001165092"/>
    </source>
</evidence>
<keyword evidence="1" id="KW-0812">Transmembrane</keyword>
<dbReference type="AlphaFoldDB" id="A0A9W6UGM5"/>
<keyword evidence="3" id="KW-1185">Reference proteome</keyword>
<comment type="caution">
    <text evidence="2">The sequence shown here is derived from an EMBL/GenBank/DDBJ whole genome shotgun (WGS) entry which is preliminary data.</text>
</comment>
<dbReference type="Proteomes" id="UP001165092">
    <property type="component" value="Unassembled WGS sequence"/>
</dbReference>
<reference evidence="2" key="1">
    <citation type="submission" date="2023-02" db="EMBL/GenBank/DDBJ databases">
        <title>Nocardiopsis ansamitocini NBRC 112285.</title>
        <authorList>
            <person name="Ichikawa N."/>
            <person name="Sato H."/>
            <person name="Tonouchi N."/>
        </authorList>
    </citation>
    <scope>NUCLEOTIDE SEQUENCE</scope>
    <source>
        <strain evidence="2">NBRC 112285</strain>
    </source>
</reference>
<evidence type="ECO:0000313" key="2">
    <source>
        <dbReference type="EMBL" id="GLU47761.1"/>
    </source>
</evidence>